<gene>
    <name evidence="2" type="ORF">ADA01nite_12820</name>
</gene>
<accession>A0A511V9A1</accession>
<evidence type="ECO:0000313" key="2">
    <source>
        <dbReference type="EMBL" id="GEN33822.1"/>
    </source>
</evidence>
<dbReference type="GO" id="GO:0016491">
    <property type="term" value="F:oxidoreductase activity"/>
    <property type="evidence" value="ECO:0007669"/>
    <property type="project" value="InterPro"/>
</dbReference>
<evidence type="ECO:0000313" key="3">
    <source>
        <dbReference type="Proteomes" id="UP000321157"/>
    </source>
</evidence>
<organism evidence="2 3">
    <name type="scientific">Aneurinibacillus danicus</name>
    <dbReference type="NCBI Taxonomy" id="267746"/>
    <lineage>
        <taxon>Bacteria</taxon>
        <taxon>Bacillati</taxon>
        <taxon>Bacillota</taxon>
        <taxon>Bacilli</taxon>
        <taxon>Bacillales</taxon>
        <taxon>Paenibacillaceae</taxon>
        <taxon>Aneurinibacillus group</taxon>
        <taxon>Aneurinibacillus</taxon>
    </lineage>
</organism>
<dbReference type="Pfam" id="PF13450">
    <property type="entry name" value="NAD_binding_8"/>
    <property type="match status" value="1"/>
</dbReference>
<evidence type="ECO:0000259" key="1">
    <source>
        <dbReference type="PROSITE" id="PS50206"/>
    </source>
</evidence>
<feature type="domain" description="Rhodanese" evidence="1">
    <location>
        <begin position="6"/>
        <end position="52"/>
    </location>
</feature>
<dbReference type="PROSITE" id="PS50206">
    <property type="entry name" value="RHODANESE_3"/>
    <property type="match status" value="1"/>
</dbReference>
<comment type="caution">
    <text evidence="2">The sequence shown here is derived from an EMBL/GenBank/DDBJ whole genome shotgun (WGS) entry which is preliminary data.</text>
</comment>
<dbReference type="RefSeq" id="WP_170230169.1">
    <property type="nucleotide sequence ID" value="NZ_BJXX01000056.1"/>
</dbReference>
<proteinExistence type="predicted"/>
<dbReference type="Pfam" id="PF01593">
    <property type="entry name" value="Amino_oxidase"/>
    <property type="match status" value="1"/>
</dbReference>
<dbReference type="InterPro" id="IPR001763">
    <property type="entry name" value="Rhodanese-like_dom"/>
</dbReference>
<protein>
    <recommendedName>
        <fullName evidence="1">Rhodanese domain-containing protein</fullName>
    </recommendedName>
</protein>
<dbReference type="InterPro" id="IPR036188">
    <property type="entry name" value="FAD/NAD-bd_sf"/>
</dbReference>
<dbReference type="Gene3D" id="3.50.50.60">
    <property type="entry name" value="FAD/NAD(P)-binding domain"/>
    <property type="match status" value="1"/>
</dbReference>
<dbReference type="Proteomes" id="UP000321157">
    <property type="component" value="Unassembled WGS sequence"/>
</dbReference>
<dbReference type="InterPro" id="IPR002937">
    <property type="entry name" value="Amino_oxidase"/>
</dbReference>
<dbReference type="Gene3D" id="3.90.660.10">
    <property type="match status" value="1"/>
</dbReference>
<dbReference type="PANTHER" id="PTHR16128:SF5">
    <property type="entry name" value="FAD_NAD(P)-BINDING OXIDOREDUCTASE FAMILY PROTEIN"/>
    <property type="match status" value="1"/>
</dbReference>
<dbReference type="EMBL" id="BJXX01000056">
    <property type="protein sequence ID" value="GEN33822.1"/>
    <property type="molecule type" value="Genomic_DNA"/>
</dbReference>
<dbReference type="SUPFAM" id="SSF51905">
    <property type="entry name" value="FAD/NAD(P)-binding domain"/>
    <property type="match status" value="1"/>
</dbReference>
<reference evidence="2 3" key="1">
    <citation type="submission" date="2019-07" db="EMBL/GenBank/DDBJ databases">
        <title>Whole genome shotgun sequence of Aneurinibacillus danicus NBRC 102444.</title>
        <authorList>
            <person name="Hosoyama A."/>
            <person name="Uohara A."/>
            <person name="Ohji S."/>
            <person name="Ichikawa N."/>
        </authorList>
    </citation>
    <scope>NUCLEOTIDE SEQUENCE [LARGE SCALE GENOMIC DNA]</scope>
    <source>
        <strain evidence="2 3">NBRC 102444</strain>
    </source>
</reference>
<name>A0A511V9A1_9BACL</name>
<dbReference type="PANTHER" id="PTHR16128">
    <property type="entry name" value="FAD/NAD(P)-BINDING OXIDOREDUCTASE FAMILY PROTEIN"/>
    <property type="match status" value="1"/>
</dbReference>
<keyword evidence="3" id="KW-1185">Reference proteome</keyword>
<sequence>MPGVPKQPIVIIGGGISGLMAARTLVEAGEEQVVVLDKGRSGGGRLATRRIGDVAFDHGAQYFTVRTSEFMAYVEEWKKNGWVTEWFGAPHVRYRADGGMNRLTRHLAEPLDICVRVRVTSVEAEPNGWLLHWVSEEQEYVPQTYDEVMPEDIYDPGNKANIRARALIVTAPPPQALYLLKQGGVQVDEEQASKLRAVSYLPCLAALLTLDGPSAVPAPGYIRAKDPDEPVQLVVDNYQKGISAKPALTVYACGKWSRAHFAQADEDILRQLLQEAQVWRGGSAIVDAQLKRWRFSLAETVYPGRFAEVAHNAPLLVAGDSFISPKDEAQHARVESAVLSGIAAAKRLLELL</sequence>
<dbReference type="AlphaFoldDB" id="A0A511V9A1"/>